<name>X0SXZ4_9ZZZZ</name>
<feature type="non-terminal residue" evidence="2">
    <location>
        <position position="1"/>
    </location>
</feature>
<evidence type="ECO:0000259" key="1">
    <source>
        <dbReference type="SMART" id="SM01119"/>
    </source>
</evidence>
<reference evidence="2" key="1">
    <citation type="journal article" date="2014" name="Front. Microbiol.">
        <title>High frequency of phylogenetically diverse reductive dehalogenase-homologous genes in deep subseafloor sedimentary metagenomes.</title>
        <authorList>
            <person name="Kawai M."/>
            <person name="Futagami T."/>
            <person name="Toyoda A."/>
            <person name="Takaki Y."/>
            <person name="Nishi S."/>
            <person name="Hori S."/>
            <person name="Arai W."/>
            <person name="Tsubouchi T."/>
            <person name="Morono Y."/>
            <person name="Uchiyama I."/>
            <person name="Ito T."/>
            <person name="Fujiyama A."/>
            <person name="Inagaki F."/>
            <person name="Takami H."/>
        </authorList>
    </citation>
    <scope>NUCLEOTIDE SEQUENCE</scope>
    <source>
        <strain evidence="2">Expedition CK06-06</strain>
    </source>
</reference>
<dbReference type="InterPro" id="IPR042208">
    <property type="entry name" value="D-ser_dehydrat-like_sf"/>
</dbReference>
<feature type="domain" description="D-serine dehydratase-like" evidence="1">
    <location>
        <begin position="4"/>
        <end position="77"/>
    </location>
</feature>
<dbReference type="EMBL" id="BARS01009876">
    <property type="protein sequence ID" value="GAF80802.1"/>
    <property type="molecule type" value="Genomic_DNA"/>
</dbReference>
<evidence type="ECO:0000313" key="2">
    <source>
        <dbReference type="EMBL" id="GAF80802.1"/>
    </source>
</evidence>
<gene>
    <name evidence="2" type="ORF">S01H1_18465</name>
</gene>
<dbReference type="AlphaFoldDB" id="X0SXZ4"/>
<comment type="caution">
    <text evidence="2">The sequence shown here is derived from an EMBL/GenBank/DDBJ whole genome shotgun (WGS) entry which is preliminary data.</text>
</comment>
<dbReference type="InterPro" id="IPR026956">
    <property type="entry name" value="D-ser_dehydrat-like_dom"/>
</dbReference>
<dbReference type="Gene3D" id="2.40.37.20">
    <property type="entry name" value="D-serine dehydratase-like domain"/>
    <property type="match status" value="1"/>
</dbReference>
<organism evidence="2">
    <name type="scientific">marine sediment metagenome</name>
    <dbReference type="NCBI Taxonomy" id="412755"/>
    <lineage>
        <taxon>unclassified sequences</taxon>
        <taxon>metagenomes</taxon>
        <taxon>ecological metagenomes</taxon>
    </lineage>
</organism>
<accession>X0SXZ4</accession>
<dbReference type="SMART" id="SM01119">
    <property type="entry name" value="D-ser_dehydrat"/>
    <property type="match status" value="1"/>
</dbReference>
<sequence length="94" mass="10333">DSGTRRAVLDVGAKGVGTEFGPPRIKGYPDVEIPSRLAEEHCIVLRAADWQIGEALELLPSHCCTTTNLYRQIHVHEDGRIVDVWPIEASGKLT</sequence>
<dbReference type="Pfam" id="PF14031">
    <property type="entry name" value="D-ser_dehydrat"/>
    <property type="match status" value="1"/>
</dbReference>
<protein>
    <recommendedName>
        <fullName evidence="1">D-serine dehydratase-like domain-containing protein</fullName>
    </recommendedName>
</protein>
<proteinExistence type="predicted"/>